<keyword evidence="12" id="KW-0539">Nucleus</keyword>
<evidence type="ECO:0000256" key="8">
    <source>
        <dbReference type="ARBA" id="ARBA00022790"/>
    </source>
</evidence>
<dbReference type="SMART" id="SM00232">
    <property type="entry name" value="JAB_MPN"/>
    <property type="match status" value="1"/>
</dbReference>
<dbReference type="GO" id="GO:0046872">
    <property type="term" value="F:metal ion binding"/>
    <property type="evidence" value="ECO:0007669"/>
    <property type="project" value="UniProtKB-KW"/>
</dbReference>
<accession>A0A6B2LA14</accession>
<dbReference type="AlphaFoldDB" id="A0A6B2LA14"/>
<evidence type="ECO:0000259" key="13">
    <source>
        <dbReference type="PROSITE" id="PS50249"/>
    </source>
</evidence>
<dbReference type="Gene3D" id="3.40.140.10">
    <property type="entry name" value="Cytidine Deaminase, domain 2"/>
    <property type="match status" value="1"/>
</dbReference>
<keyword evidence="9" id="KW-0378">Hydrolase</keyword>
<dbReference type="Pfam" id="PF01398">
    <property type="entry name" value="JAB"/>
    <property type="match status" value="1"/>
</dbReference>
<feature type="domain" description="MPN" evidence="13">
    <location>
        <begin position="1"/>
        <end position="140"/>
    </location>
</feature>
<dbReference type="GO" id="GO:0006508">
    <property type="term" value="P:proteolysis"/>
    <property type="evidence" value="ECO:0007669"/>
    <property type="project" value="UniProtKB-KW"/>
</dbReference>
<dbReference type="SUPFAM" id="SSF102712">
    <property type="entry name" value="JAB1/MPN domain"/>
    <property type="match status" value="1"/>
</dbReference>
<keyword evidence="7" id="KW-0479">Metal-binding</keyword>
<dbReference type="EMBL" id="GIBP01004796">
    <property type="protein sequence ID" value="NDV33765.1"/>
    <property type="molecule type" value="Transcribed_RNA"/>
</dbReference>
<comment type="subcellular location">
    <subcellularLocation>
        <location evidence="2">Cytoplasm</location>
    </subcellularLocation>
    <subcellularLocation>
        <location evidence="1">Nucleus</location>
    </subcellularLocation>
</comment>
<dbReference type="PROSITE" id="PS50249">
    <property type="entry name" value="MPN"/>
    <property type="match status" value="1"/>
</dbReference>
<keyword evidence="5" id="KW-0963">Cytoplasm</keyword>
<protein>
    <recommendedName>
        <fullName evidence="4">COP9 signalosome complex subunit 5</fullName>
    </recommendedName>
</protein>
<dbReference type="Pfam" id="PF18323">
    <property type="entry name" value="CSN5_C"/>
    <property type="match status" value="1"/>
</dbReference>
<evidence type="ECO:0000256" key="9">
    <source>
        <dbReference type="ARBA" id="ARBA00022801"/>
    </source>
</evidence>
<organism evidence="14">
    <name type="scientific">Arcella intermedia</name>
    <dbReference type="NCBI Taxonomy" id="1963864"/>
    <lineage>
        <taxon>Eukaryota</taxon>
        <taxon>Amoebozoa</taxon>
        <taxon>Tubulinea</taxon>
        <taxon>Elardia</taxon>
        <taxon>Arcellinida</taxon>
        <taxon>Sphaerothecina</taxon>
        <taxon>Arcellidae</taxon>
        <taxon>Arcella</taxon>
    </lineage>
</organism>
<dbReference type="InterPro" id="IPR037518">
    <property type="entry name" value="MPN"/>
</dbReference>
<keyword evidence="10" id="KW-0862">Zinc</keyword>
<evidence type="ECO:0000256" key="11">
    <source>
        <dbReference type="ARBA" id="ARBA00023049"/>
    </source>
</evidence>
<evidence type="ECO:0000256" key="7">
    <source>
        <dbReference type="ARBA" id="ARBA00022723"/>
    </source>
</evidence>
<dbReference type="PANTHER" id="PTHR10410">
    <property type="entry name" value="EUKARYOTIC TRANSLATION INITIATION FACTOR 3 -RELATED"/>
    <property type="match status" value="1"/>
</dbReference>
<evidence type="ECO:0000256" key="5">
    <source>
        <dbReference type="ARBA" id="ARBA00022490"/>
    </source>
</evidence>
<evidence type="ECO:0000256" key="3">
    <source>
        <dbReference type="ARBA" id="ARBA00006008"/>
    </source>
</evidence>
<keyword evidence="8" id="KW-0736">Signalosome</keyword>
<dbReference type="GO" id="GO:0008180">
    <property type="term" value="C:COP9 signalosome"/>
    <property type="evidence" value="ECO:0007669"/>
    <property type="project" value="UniProtKB-KW"/>
</dbReference>
<keyword evidence="6" id="KW-0645">Protease</keyword>
<evidence type="ECO:0000256" key="1">
    <source>
        <dbReference type="ARBA" id="ARBA00004123"/>
    </source>
</evidence>
<evidence type="ECO:0000256" key="4">
    <source>
        <dbReference type="ARBA" id="ARBA00014880"/>
    </source>
</evidence>
<dbReference type="InterPro" id="IPR000555">
    <property type="entry name" value="JAMM/MPN+_dom"/>
</dbReference>
<dbReference type="InterPro" id="IPR040961">
    <property type="entry name" value="CSN5_C"/>
</dbReference>
<dbReference type="GO" id="GO:0008237">
    <property type="term" value="F:metallopeptidase activity"/>
    <property type="evidence" value="ECO:0007669"/>
    <property type="project" value="UniProtKB-KW"/>
</dbReference>
<name>A0A6B2LA14_9EUKA</name>
<sequence>MLKIILHARKTCTEEYQKGSEPIEVMGLMQGKIEERTFVVVDAFGLCEGNEVSVQPKDEDYEYIIDYTDGLREKGLRKEKLIGWYHSHPGLGVFLSGTDVSTQRFQQTHMDPYLAIVIDPLATVSAGKPRLGAFRVFPENYKPKEPVNWAAAQTIYGVDNPGAYKDQFYPLEVEIYKSSLDSVLFDHLYQQFWSKALSTSKNLSTRDFVTAKISVAATTIEKIGKDVSQPGHVALVARKKKKDEESEFDEVCNEISRVSVDQLNGSFTQLVKSSLFSLKKD</sequence>
<evidence type="ECO:0000256" key="2">
    <source>
        <dbReference type="ARBA" id="ARBA00004496"/>
    </source>
</evidence>
<proteinExistence type="inferred from homology"/>
<evidence type="ECO:0000256" key="10">
    <source>
        <dbReference type="ARBA" id="ARBA00022833"/>
    </source>
</evidence>
<keyword evidence="11" id="KW-0482">Metalloprotease</keyword>
<evidence type="ECO:0000313" key="14">
    <source>
        <dbReference type="EMBL" id="NDV33765.1"/>
    </source>
</evidence>
<dbReference type="GO" id="GO:0005737">
    <property type="term" value="C:cytoplasm"/>
    <property type="evidence" value="ECO:0007669"/>
    <property type="project" value="UniProtKB-SubCell"/>
</dbReference>
<dbReference type="FunFam" id="3.40.140.10:FF:000203">
    <property type="entry name" value="COP9 signalosome complex subunit 5"/>
    <property type="match status" value="1"/>
</dbReference>
<evidence type="ECO:0000256" key="12">
    <source>
        <dbReference type="ARBA" id="ARBA00023242"/>
    </source>
</evidence>
<dbReference type="InterPro" id="IPR050242">
    <property type="entry name" value="JAMM_MPN+_peptidase_M67A"/>
</dbReference>
<reference evidence="14" key="1">
    <citation type="journal article" date="2020" name="J. Eukaryot. Microbiol.">
        <title>De novo Sequencing, Assembly and Annotation of the Transcriptome for the Free-Living Testate Amoeba Arcella intermedia.</title>
        <authorList>
            <person name="Ribeiro G.M."/>
            <person name="Porfirio-Sousa A.L."/>
            <person name="Maurer-Alcala X.X."/>
            <person name="Katz L.A."/>
            <person name="Lahr D.J.G."/>
        </authorList>
    </citation>
    <scope>NUCLEOTIDE SEQUENCE</scope>
</reference>
<comment type="similarity">
    <text evidence="3">Belongs to the peptidase M67A family. CSN5 subfamily.</text>
</comment>
<evidence type="ECO:0000256" key="6">
    <source>
        <dbReference type="ARBA" id="ARBA00022670"/>
    </source>
</evidence>